<feature type="domain" description="Glyoxalase-like" evidence="1">
    <location>
        <begin position="8"/>
        <end position="178"/>
    </location>
</feature>
<proteinExistence type="predicted"/>
<dbReference type="Proteomes" id="UP000011744">
    <property type="component" value="Unassembled WGS sequence"/>
</dbReference>
<dbReference type="Gene3D" id="3.10.180.10">
    <property type="entry name" value="2,3-Dihydroxybiphenyl 1,2-Dioxygenase, domain 1"/>
    <property type="match status" value="1"/>
</dbReference>
<dbReference type="Pfam" id="PF13468">
    <property type="entry name" value="Glyoxalase_3"/>
    <property type="match status" value="1"/>
</dbReference>
<protein>
    <recommendedName>
        <fullName evidence="1">Glyoxalase-like domain-containing protein</fullName>
    </recommendedName>
</protein>
<dbReference type="PANTHER" id="PTHR40265:SF1">
    <property type="entry name" value="GLYOXALASE-LIKE DOMAIN-CONTAINING PROTEIN"/>
    <property type="match status" value="1"/>
</dbReference>
<evidence type="ECO:0000313" key="3">
    <source>
        <dbReference type="Proteomes" id="UP000011744"/>
    </source>
</evidence>
<dbReference type="eggNOG" id="COG0346">
    <property type="taxonomic scope" value="Bacteria"/>
</dbReference>
<dbReference type="PATRIC" id="fig|1244869.3.peg.3463"/>
<accession>M2Y6I6</accession>
<evidence type="ECO:0000313" key="2">
    <source>
        <dbReference type="EMBL" id="EME68671.1"/>
    </source>
</evidence>
<dbReference type="PANTHER" id="PTHR40265">
    <property type="entry name" value="BLL2707 PROTEIN"/>
    <property type="match status" value="1"/>
</dbReference>
<sequence length="274" mass="29159">MTSRITGLDHVIIAVRDLDKAAGVFRALGFTLATRGEHAEWGTANHCIMFGEDYLEILAAVGEGGPADRVRAFTAEKGEGLMGLVWGTEDAQADCARLGLEPPGDLSRSIEGGMARFKAGILPPETTPGIASFLCQHLTPDILRRPGWTDHANGALGIVSVTALMAEPLELIPAWDRLIGPAAATATDETVTVHTRHGLVFLCRPDDLGQMHPEAEDEEFPPAPALVALTLRIKNADTAAKALKAAGIPHERDRQGKVMVAPEDACGVLIELQE</sequence>
<dbReference type="InterPro" id="IPR029068">
    <property type="entry name" value="Glyas_Bleomycin-R_OHBP_Dase"/>
</dbReference>
<reference evidence="2 3" key="1">
    <citation type="journal article" date="2014" name="Genome Announc.">
        <title>Draft Genome Sequence of Magnetospirillum sp. Strain SO-1, a Freshwater Magnetotactic Bacterium Isolated from the Ol'khovka River, Russia.</title>
        <authorList>
            <person name="Grouzdev D.S."/>
            <person name="Dziuba M.V."/>
            <person name="Sukhacheva M.S."/>
            <person name="Mardanov A.V."/>
            <person name="Beletskiy A.V."/>
            <person name="Kuznetsov B.B."/>
            <person name="Skryabin K.G."/>
        </authorList>
    </citation>
    <scope>NUCLEOTIDE SEQUENCE [LARGE SCALE GENOMIC DNA]</scope>
    <source>
        <strain evidence="2 3">SO-1</strain>
    </source>
</reference>
<dbReference type="OrthoDB" id="9812467at2"/>
<comment type="caution">
    <text evidence="2">The sequence shown here is derived from an EMBL/GenBank/DDBJ whole genome shotgun (WGS) entry which is preliminary data.</text>
</comment>
<dbReference type="STRING" id="1244869.H261_17268"/>
<evidence type="ECO:0000259" key="1">
    <source>
        <dbReference type="Pfam" id="PF13468"/>
    </source>
</evidence>
<dbReference type="SUPFAM" id="SSF54593">
    <property type="entry name" value="Glyoxalase/Bleomycin resistance protein/Dihydroxybiphenyl dioxygenase"/>
    <property type="match status" value="1"/>
</dbReference>
<organism evidence="2 3">
    <name type="scientific">Paramagnetospirillum caucaseum</name>
    <dbReference type="NCBI Taxonomy" id="1244869"/>
    <lineage>
        <taxon>Bacteria</taxon>
        <taxon>Pseudomonadati</taxon>
        <taxon>Pseudomonadota</taxon>
        <taxon>Alphaproteobacteria</taxon>
        <taxon>Rhodospirillales</taxon>
        <taxon>Magnetospirillaceae</taxon>
        <taxon>Paramagnetospirillum</taxon>
    </lineage>
</organism>
<gene>
    <name evidence="2" type="ORF">H261_17268</name>
</gene>
<dbReference type="InterPro" id="IPR025870">
    <property type="entry name" value="Glyoxalase-like_dom"/>
</dbReference>
<dbReference type="RefSeq" id="WP_008619978.1">
    <property type="nucleotide sequence ID" value="NZ_AONQ01000056.1"/>
</dbReference>
<dbReference type="EMBL" id="AONQ01000056">
    <property type="protein sequence ID" value="EME68671.1"/>
    <property type="molecule type" value="Genomic_DNA"/>
</dbReference>
<keyword evidence="3" id="KW-1185">Reference proteome</keyword>
<dbReference type="AlphaFoldDB" id="M2Y6I6"/>
<name>M2Y6I6_9PROT</name>